<dbReference type="GeneID" id="103512494"/>
<sequence>MSFLSRTVKTIGTHSGMFHCDEVLGCSMLKLLYPDAEIIRTRDQKELDKLDLVLDVGESTGTDVISASYRARGNSLPGGRKVVVACQNWKAVIELCAIFIIIHLFIVIKTLPEHSFENNFNPLNNLVTESSITVGRFEVFLCSLDFGCTH</sequence>
<feature type="transmembrane region" description="Helical" evidence="2">
    <location>
        <begin position="91"/>
        <end position="111"/>
    </location>
</feature>
<evidence type="ECO:0000256" key="2">
    <source>
        <dbReference type="SAM" id="Phobius"/>
    </source>
</evidence>
<name>A0A3Q0IZX5_DIACI</name>
<dbReference type="GO" id="GO:0005737">
    <property type="term" value="C:cytoplasm"/>
    <property type="evidence" value="ECO:0007669"/>
    <property type="project" value="TreeGrafter"/>
</dbReference>
<dbReference type="AlphaFoldDB" id="A0A3Q0IZX5"/>
<organism evidence="3 4">
    <name type="scientific">Diaphorina citri</name>
    <name type="common">Asian citrus psyllid</name>
    <dbReference type="NCBI Taxonomy" id="121845"/>
    <lineage>
        <taxon>Eukaryota</taxon>
        <taxon>Metazoa</taxon>
        <taxon>Ecdysozoa</taxon>
        <taxon>Arthropoda</taxon>
        <taxon>Hexapoda</taxon>
        <taxon>Insecta</taxon>
        <taxon>Pterygota</taxon>
        <taxon>Neoptera</taxon>
        <taxon>Paraneoptera</taxon>
        <taxon>Hemiptera</taxon>
        <taxon>Sternorrhyncha</taxon>
        <taxon>Psylloidea</taxon>
        <taxon>Psyllidae</taxon>
        <taxon>Diaphorininae</taxon>
        <taxon>Diaphorina</taxon>
    </lineage>
</organism>
<dbReference type="RefSeq" id="XP_026681746.1">
    <property type="nucleotide sequence ID" value="XM_026825945.1"/>
</dbReference>
<dbReference type="PANTHER" id="PTHR11215">
    <property type="entry name" value="METAL DEPENDENT HYDROLASE - RELATED"/>
    <property type="match status" value="1"/>
</dbReference>
<gene>
    <name evidence="4" type="primary">LOC103512494</name>
</gene>
<evidence type="ECO:0000313" key="4">
    <source>
        <dbReference type="RefSeq" id="XP_026681746.1"/>
    </source>
</evidence>
<dbReference type="GO" id="GO:0005634">
    <property type="term" value="C:nucleus"/>
    <property type="evidence" value="ECO:0007669"/>
    <property type="project" value="TreeGrafter"/>
</dbReference>
<comment type="similarity">
    <text evidence="1">Belongs to the MYG1 family.</text>
</comment>
<dbReference type="InterPro" id="IPR003226">
    <property type="entry name" value="MYG1_exonuclease"/>
</dbReference>
<dbReference type="Proteomes" id="UP000079169">
    <property type="component" value="Unplaced"/>
</dbReference>
<proteinExistence type="inferred from homology"/>
<reference evidence="4" key="1">
    <citation type="submission" date="2025-08" db="UniProtKB">
        <authorList>
            <consortium name="RefSeq"/>
        </authorList>
    </citation>
    <scope>IDENTIFICATION</scope>
</reference>
<keyword evidence="3" id="KW-1185">Reference proteome</keyword>
<keyword evidence="2" id="KW-0472">Membrane</keyword>
<evidence type="ECO:0000256" key="1">
    <source>
        <dbReference type="ARBA" id="ARBA00010105"/>
    </source>
</evidence>
<dbReference type="PANTHER" id="PTHR11215:SF1">
    <property type="entry name" value="MYG1 EXONUCLEASE"/>
    <property type="match status" value="1"/>
</dbReference>
<keyword evidence="2" id="KW-1133">Transmembrane helix</keyword>
<accession>A0A3Q0IZX5</accession>
<dbReference type="Pfam" id="PF03690">
    <property type="entry name" value="MYG1_exonuc"/>
    <property type="match status" value="1"/>
</dbReference>
<keyword evidence="2" id="KW-0812">Transmembrane</keyword>
<evidence type="ECO:0000313" key="3">
    <source>
        <dbReference type="Proteomes" id="UP000079169"/>
    </source>
</evidence>
<protein>
    <submittedName>
        <fullName evidence="4">Uncharacterized protein LOC103512494 isoform X2</fullName>
    </submittedName>
</protein>